<evidence type="ECO:0000313" key="2">
    <source>
        <dbReference type="EMBL" id="OLP74348.1"/>
    </source>
</evidence>
<dbReference type="Gene3D" id="1.25.40.20">
    <property type="entry name" value="Ankyrin repeat-containing domain"/>
    <property type="match status" value="1"/>
</dbReference>
<protein>
    <submittedName>
        <fullName evidence="2">Receptor-interacting serine/threonine-protein kinase 4</fullName>
    </submittedName>
</protein>
<dbReference type="GO" id="GO:0016301">
    <property type="term" value="F:kinase activity"/>
    <property type="evidence" value="ECO:0007669"/>
    <property type="project" value="UniProtKB-KW"/>
</dbReference>
<dbReference type="InterPro" id="IPR036770">
    <property type="entry name" value="Ankyrin_rpt-contain_sf"/>
</dbReference>
<dbReference type="Pfam" id="PF12796">
    <property type="entry name" value="Ank_2"/>
    <property type="match status" value="1"/>
</dbReference>
<feature type="non-terminal residue" evidence="2">
    <location>
        <position position="83"/>
    </location>
</feature>
<sequence>MASRQPNSDLLLECVCRKNLECQSVDNTGRNALHVACSFGSADAVQMLLAKGIEAGLQDDHGLLPLHYAIDSRSVPCVQAVLQ</sequence>
<keyword evidence="1" id="KW-0040">ANK repeat</keyword>
<evidence type="ECO:0000256" key="1">
    <source>
        <dbReference type="PROSITE-ProRule" id="PRU00023"/>
    </source>
</evidence>
<reference evidence="2 3" key="1">
    <citation type="submission" date="2016-02" db="EMBL/GenBank/DDBJ databases">
        <title>Genome analysis of coral dinoflagellate symbionts highlights evolutionary adaptations to a symbiotic lifestyle.</title>
        <authorList>
            <person name="Aranda M."/>
            <person name="Li Y."/>
            <person name="Liew Y.J."/>
            <person name="Baumgarten S."/>
            <person name="Simakov O."/>
            <person name="Wilson M."/>
            <person name="Piel J."/>
            <person name="Ashoor H."/>
            <person name="Bougouffa S."/>
            <person name="Bajic V.B."/>
            <person name="Ryu T."/>
            <person name="Ravasi T."/>
            <person name="Bayer T."/>
            <person name="Micklem G."/>
            <person name="Kim H."/>
            <person name="Bhak J."/>
            <person name="Lajeunesse T.C."/>
            <person name="Voolstra C.R."/>
        </authorList>
    </citation>
    <scope>NUCLEOTIDE SEQUENCE [LARGE SCALE GENOMIC DNA]</scope>
    <source>
        <strain evidence="2 3">CCMP2467</strain>
    </source>
</reference>
<comment type="caution">
    <text evidence="2">The sequence shown here is derived from an EMBL/GenBank/DDBJ whole genome shotgun (WGS) entry which is preliminary data.</text>
</comment>
<dbReference type="Proteomes" id="UP000186817">
    <property type="component" value="Unassembled WGS sequence"/>
</dbReference>
<gene>
    <name evidence="2" type="primary">Ripk4</name>
    <name evidence="2" type="ORF">AK812_SmicGene46137</name>
</gene>
<dbReference type="PROSITE" id="PS50088">
    <property type="entry name" value="ANK_REPEAT"/>
    <property type="match status" value="1"/>
</dbReference>
<dbReference type="AlphaFoldDB" id="A0A1Q9BUI0"/>
<proteinExistence type="predicted"/>
<keyword evidence="2" id="KW-0808">Transferase</keyword>
<dbReference type="OrthoDB" id="432886at2759"/>
<dbReference type="PROSITE" id="PS50297">
    <property type="entry name" value="ANK_REP_REGION"/>
    <property type="match status" value="1"/>
</dbReference>
<dbReference type="SUPFAM" id="SSF48403">
    <property type="entry name" value="Ankyrin repeat"/>
    <property type="match status" value="1"/>
</dbReference>
<accession>A0A1Q9BUI0</accession>
<organism evidence="2 3">
    <name type="scientific">Symbiodinium microadriaticum</name>
    <name type="common">Dinoflagellate</name>
    <name type="synonym">Zooxanthella microadriatica</name>
    <dbReference type="NCBI Taxonomy" id="2951"/>
    <lineage>
        <taxon>Eukaryota</taxon>
        <taxon>Sar</taxon>
        <taxon>Alveolata</taxon>
        <taxon>Dinophyceae</taxon>
        <taxon>Suessiales</taxon>
        <taxon>Symbiodiniaceae</taxon>
        <taxon>Symbiodinium</taxon>
    </lineage>
</organism>
<keyword evidence="2" id="KW-0418">Kinase</keyword>
<feature type="repeat" description="ANK" evidence="1">
    <location>
        <begin position="28"/>
        <end position="60"/>
    </location>
</feature>
<name>A0A1Q9BUI0_SYMMI</name>
<keyword evidence="3" id="KW-1185">Reference proteome</keyword>
<keyword evidence="2" id="KW-0675">Receptor</keyword>
<dbReference type="EMBL" id="LSRX01003864">
    <property type="protein sequence ID" value="OLP74348.1"/>
    <property type="molecule type" value="Genomic_DNA"/>
</dbReference>
<dbReference type="InterPro" id="IPR002110">
    <property type="entry name" value="Ankyrin_rpt"/>
</dbReference>
<evidence type="ECO:0000313" key="3">
    <source>
        <dbReference type="Proteomes" id="UP000186817"/>
    </source>
</evidence>